<sequence>MSSEHEHPIDERASAWLDGQHGLAASDAQAMSSAERRRLVDLQWIDALLGHAAPAEAAATDRSVASVLAQLESPSRTPKRKTSRRPVRFRRLLPAISLSSVALAAALLLAVGFWWQRSAEQAMAMVELSYQAALAPRDRTYSVLVERTNGTMRPITAHLTVRGGDKFLFEKQGPLGATIRLGTDGVGYWFIPPQGPIVRANSDEFLPGWMRRTSTDLPHLQVSTLLERMRDYYQLQRLPAESLVPGGPELSHLKATWSAGKLKPSKYGRTPPEQVELWADPATGVVEQLVLTLPIDASRRQAHEVTLRLVEERSLSDEAYRAEYYAPERDSVMAPRE</sequence>
<keyword evidence="1" id="KW-0472">Membrane</keyword>
<feature type="transmembrane region" description="Helical" evidence="1">
    <location>
        <begin position="92"/>
        <end position="115"/>
    </location>
</feature>
<keyword evidence="3" id="KW-1185">Reference proteome</keyword>
<dbReference type="KEGG" id="lpav:PLANPX_0079"/>
<evidence type="ECO:0000313" key="2">
    <source>
        <dbReference type="EMBL" id="BBO30467.1"/>
    </source>
</evidence>
<name>A0A5K7X3U2_9BACT</name>
<keyword evidence="1" id="KW-0812">Transmembrane</keyword>
<dbReference type="RefSeq" id="WP_152096805.1">
    <property type="nucleotide sequence ID" value="NZ_AP021861.1"/>
</dbReference>
<dbReference type="AlphaFoldDB" id="A0A5K7X3U2"/>
<evidence type="ECO:0000256" key="1">
    <source>
        <dbReference type="SAM" id="Phobius"/>
    </source>
</evidence>
<accession>A0A5K7X3U2</accession>
<keyword evidence="1" id="KW-1133">Transmembrane helix</keyword>
<dbReference type="EMBL" id="AP021861">
    <property type="protein sequence ID" value="BBO30467.1"/>
    <property type="molecule type" value="Genomic_DNA"/>
</dbReference>
<organism evidence="2 3">
    <name type="scientific">Lacipirellula parvula</name>
    <dbReference type="NCBI Taxonomy" id="2650471"/>
    <lineage>
        <taxon>Bacteria</taxon>
        <taxon>Pseudomonadati</taxon>
        <taxon>Planctomycetota</taxon>
        <taxon>Planctomycetia</taxon>
        <taxon>Pirellulales</taxon>
        <taxon>Lacipirellulaceae</taxon>
        <taxon>Lacipirellula</taxon>
    </lineage>
</organism>
<evidence type="ECO:0000313" key="3">
    <source>
        <dbReference type="Proteomes" id="UP000326837"/>
    </source>
</evidence>
<dbReference type="Proteomes" id="UP000326837">
    <property type="component" value="Chromosome"/>
</dbReference>
<proteinExistence type="predicted"/>
<reference evidence="3" key="1">
    <citation type="submission" date="2019-10" db="EMBL/GenBank/DDBJ databases">
        <title>Lacipirellula parvula gen. nov., sp. nov., representing a lineage of planctomycetes widespread in freshwater anoxic habitats, and description of the family Lacipirellulaceae.</title>
        <authorList>
            <person name="Dedysh S.N."/>
            <person name="Kulichevskaya I.S."/>
            <person name="Beletsky A.V."/>
            <person name="Rakitin A.L."/>
            <person name="Mardanov A.V."/>
            <person name="Ivanova A.A."/>
            <person name="Saltykova V.X."/>
            <person name="Rijpstra W.I.C."/>
            <person name="Sinninghe Damste J.S."/>
            <person name="Ravin N.V."/>
        </authorList>
    </citation>
    <scope>NUCLEOTIDE SEQUENCE [LARGE SCALE GENOMIC DNA]</scope>
    <source>
        <strain evidence="3">PX69</strain>
    </source>
</reference>
<gene>
    <name evidence="2" type="ORF">PLANPX_0079</name>
</gene>
<protein>
    <submittedName>
        <fullName evidence="2">Uncharacterized protein</fullName>
    </submittedName>
</protein>